<dbReference type="Proteomes" id="UP000564836">
    <property type="component" value="Chromosome"/>
</dbReference>
<keyword evidence="1" id="KW-0472">Membrane</keyword>
<keyword evidence="1" id="KW-0812">Transmembrane</keyword>
<gene>
    <name evidence="3" type="ORF">G6321_00016010</name>
    <name evidence="2" type="ORF">G6321_02260</name>
</gene>
<organism evidence="2">
    <name type="scientific">Bradyrhizobium barranii subsp. barranii</name>
    <dbReference type="NCBI Taxonomy" id="2823807"/>
    <lineage>
        <taxon>Bacteria</taxon>
        <taxon>Pseudomonadati</taxon>
        <taxon>Pseudomonadota</taxon>
        <taxon>Alphaproteobacteria</taxon>
        <taxon>Hyphomicrobiales</taxon>
        <taxon>Nitrobacteraceae</taxon>
        <taxon>Bradyrhizobium</taxon>
        <taxon>Bradyrhizobium barranii</taxon>
    </lineage>
</organism>
<accession>A0A7Z0Q3V4</accession>
<feature type="transmembrane region" description="Helical" evidence="1">
    <location>
        <begin position="202"/>
        <end position="221"/>
    </location>
</feature>
<proteinExistence type="predicted"/>
<feature type="transmembrane region" description="Helical" evidence="1">
    <location>
        <begin position="359"/>
        <end position="378"/>
    </location>
</feature>
<dbReference type="RefSeq" id="WP_166342801.1">
    <property type="nucleotide sequence ID" value="NZ_CP088280.1"/>
</dbReference>
<name>A0A7Z0Q3V4_9BRAD</name>
<dbReference type="EMBL" id="CP088280">
    <property type="protein sequence ID" value="UGX96559.1"/>
    <property type="molecule type" value="Genomic_DNA"/>
</dbReference>
<reference evidence="3 4" key="3">
    <citation type="journal article" date="2022" name="Int. J. Syst. Evol. Microbiol.">
        <title>Strains of Bradyrhizobium barranii sp. nov. associated with legumes native to Canada are symbionts of soybeans and belong to different subspecies (subsp. barranii subsp. nov. and subsp. apii subsp. nov.) and symbiovars (sv. glycinearum and sv. septentrionale).</title>
        <authorList>
            <person name="Bromfield E.S.P."/>
            <person name="Cloutier S."/>
            <person name="Wasai-Hara S."/>
            <person name="Minamisawa K."/>
        </authorList>
    </citation>
    <scope>NUCLEOTIDE SEQUENCE [LARGE SCALE GENOMIC DNA]</scope>
    <source>
        <strain evidence="3 4">323S2</strain>
    </source>
</reference>
<feature type="transmembrane region" description="Helical" evidence="1">
    <location>
        <begin position="251"/>
        <end position="269"/>
    </location>
</feature>
<sequence>MSAATFLLAAFSMLGAAIYLVKKTRGFISATSMLLSFLLLLYGPAYLVYMLYYNQDSPIYRELMKSPYFNEASASLNLAIAMTYLGCIIGIELIDRLAPRRAQKLTQTLQDWNANPLRSASSVDGWLIAVNATLIALMAWTSIREHHIAVISGFLETANSQSAKGEYRLLHAGSASYAYRVALTSIAPFLLTWGFLEGLIKRNWLLLATACVLFGLTLLGRLETLSKAPIALLAVQIGLATLLSFRNRNSVGLAVAALAAVILVFYPLIKLSIPEASRATSATEFFFWRTFFISNEVLLEFFCAVPYYISHTWGLNIRVVAILFNREFTPAYEQVSLLWRGQSGSTSNAMFIADAWADFSFLGVAVTSVLAGAICRMIDVIFVAEGKSPMTIGLLGCSFVGIVQLMLSSIQSAMLGGGLASIPLTLLALIKARDILRQRRKRWHANTHSETLSPNK</sequence>
<evidence type="ECO:0000313" key="2">
    <source>
        <dbReference type="EMBL" id="NYY87291.1"/>
    </source>
</evidence>
<feature type="transmembrane region" description="Helical" evidence="1">
    <location>
        <begin position="290"/>
        <end position="309"/>
    </location>
</feature>
<feature type="transmembrane region" description="Helical" evidence="1">
    <location>
        <begin position="177"/>
        <end position="196"/>
    </location>
</feature>
<dbReference type="EMBL" id="JACBFH010000001">
    <property type="protein sequence ID" value="NYY87291.1"/>
    <property type="molecule type" value="Genomic_DNA"/>
</dbReference>
<reference evidence="3 4" key="1">
    <citation type="journal article" date="2017" name="Syst. Appl. Microbiol.">
        <title>Soybeans inoculated with root zone soils of Canadian native legumes harbour diverse and novel Bradyrhizobium spp. that possess agricultural potential.</title>
        <authorList>
            <person name="Bromfield E.S.P."/>
            <person name="Cloutier S."/>
            <person name="Tambong J.T."/>
            <person name="Tran Thi T.V."/>
        </authorList>
    </citation>
    <scope>NUCLEOTIDE SEQUENCE [LARGE SCALE GENOMIC DNA]</scope>
    <source>
        <strain evidence="3 4">323S2</strain>
    </source>
</reference>
<reference evidence="2" key="2">
    <citation type="submission" date="2020-06" db="EMBL/GenBank/DDBJ databases">
        <title>Whole Genome Sequence of Bradyrhizobium sp. Strain 323S2.</title>
        <authorList>
            <person name="Bromfield E.S.P."/>
        </authorList>
    </citation>
    <scope>NUCLEOTIDE SEQUENCE [LARGE SCALE GENOMIC DNA]</scope>
    <source>
        <strain evidence="2">323S2</strain>
    </source>
</reference>
<protein>
    <recommendedName>
        <fullName evidence="5">Oligosaccharide repeat unit polymerase</fullName>
    </recommendedName>
</protein>
<keyword evidence="1" id="KW-1133">Transmembrane helix</keyword>
<feature type="transmembrane region" description="Helical" evidence="1">
    <location>
        <begin position="26"/>
        <end position="53"/>
    </location>
</feature>
<evidence type="ECO:0000313" key="3">
    <source>
        <dbReference type="EMBL" id="UGX96559.1"/>
    </source>
</evidence>
<feature type="transmembrane region" description="Helical" evidence="1">
    <location>
        <begin position="390"/>
        <end position="407"/>
    </location>
</feature>
<evidence type="ECO:0000256" key="1">
    <source>
        <dbReference type="SAM" id="Phobius"/>
    </source>
</evidence>
<feature type="transmembrane region" description="Helical" evidence="1">
    <location>
        <begin position="125"/>
        <end position="143"/>
    </location>
</feature>
<feature type="transmembrane region" description="Helical" evidence="1">
    <location>
        <begin position="74"/>
        <end position="94"/>
    </location>
</feature>
<feature type="transmembrane region" description="Helical" evidence="1">
    <location>
        <begin position="413"/>
        <end position="432"/>
    </location>
</feature>
<evidence type="ECO:0008006" key="5">
    <source>
        <dbReference type="Google" id="ProtNLM"/>
    </source>
</evidence>
<dbReference type="AlphaFoldDB" id="A0A7Z0Q3V4"/>
<evidence type="ECO:0000313" key="4">
    <source>
        <dbReference type="Proteomes" id="UP000564836"/>
    </source>
</evidence>